<protein>
    <submittedName>
        <fullName evidence="1">Zf-RVT domain-containing protein</fullName>
    </submittedName>
</protein>
<evidence type="ECO:0000313" key="1">
    <source>
        <dbReference type="EMBL" id="GAV74823.1"/>
    </source>
</evidence>
<dbReference type="AlphaFoldDB" id="A0A1Q3C421"/>
<comment type="caution">
    <text evidence="1">The sequence shown here is derived from an EMBL/GenBank/DDBJ whole genome shotgun (WGS) entry which is preliminary data.</text>
</comment>
<dbReference type="EMBL" id="BDDD01001278">
    <property type="protein sequence ID" value="GAV74823.1"/>
    <property type="molecule type" value="Genomic_DNA"/>
</dbReference>
<reference evidence="2" key="1">
    <citation type="submission" date="2016-04" db="EMBL/GenBank/DDBJ databases">
        <title>Cephalotus genome sequencing.</title>
        <authorList>
            <person name="Fukushima K."/>
            <person name="Hasebe M."/>
            <person name="Fang X."/>
        </authorList>
    </citation>
    <scope>NUCLEOTIDE SEQUENCE [LARGE SCALE GENOMIC DNA]</scope>
    <source>
        <strain evidence="2">cv. St1</strain>
    </source>
</reference>
<keyword evidence="2" id="KW-1185">Reference proteome</keyword>
<evidence type="ECO:0000313" key="2">
    <source>
        <dbReference type="Proteomes" id="UP000187406"/>
    </source>
</evidence>
<dbReference type="PANTHER" id="PTHR33116:SF78">
    <property type="entry name" value="OS12G0587133 PROTEIN"/>
    <property type="match status" value="1"/>
</dbReference>
<proteinExistence type="predicted"/>
<feature type="non-terminal residue" evidence="1">
    <location>
        <position position="1"/>
    </location>
</feature>
<feature type="non-terminal residue" evidence="1">
    <location>
        <position position="187"/>
    </location>
</feature>
<accession>A0A1Q3C421</accession>
<sequence>VCHPKEEGGLGIKSKLSWNNAAIMQLGWGIVTKKDSMWVSWCNRVLLRGKSFWAVKVSAASSWCWRKVLRLRDFLARNLVYIIGDGRATALWLDPWFNGETLFTKYGTWVVNDADIPLHAKVSAVIANRQSYGVAADNQCMFGCGGMESIDHIFFGCKFTTGVWNNCLRKYGFHRVCSPWREEAVWV</sequence>
<organism evidence="1 2">
    <name type="scientific">Cephalotus follicularis</name>
    <name type="common">Albany pitcher plant</name>
    <dbReference type="NCBI Taxonomy" id="3775"/>
    <lineage>
        <taxon>Eukaryota</taxon>
        <taxon>Viridiplantae</taxon>
        <taxon>Streptophyta</taxon>
        <taxon>Embryophyta</taxon>
        <taxon>Tracheophyta</taxon>
        <taxon>Spermatophyta</taxon>
        <taxon>Magnoliopsida</taxon>
        <taxon>eudicotyledons</taxon>
        <taxon>Gunneridae</taxon>
        <taxon>Pentapetalae</taxon>
        <taxon>rosids</taxon>
        <taxon>fabids</taxon>
        <taxon>Oxalidales</taxon>
        <taxon>Cephalotaceae</taxon>
        <taxon>Cephalotus</taxon>
    </lineage>
</organism>
<dbReference type="Proteomes" id="UP000187406">
    <property type="component" value="Unassembled WGS sequence"/>
</dbReference>
<gene>
    <name evidence="1" type="ORF">CFOL_v3_18303</name>
</gene>
<name>A0A1Q3C421_CEPFO</name>
<dbReference type="PANTHER" id="PTHR33116">
    <property type="entry name" value="REVERSE TRANSCRIPTASE ZINC-BINDING DOMAIN-CONTAINING PROTEIN-RELATED-RELATED"/>
    <property type="match status" value="1"/>
</dbReference>
<dbReference type="OrthoDB" id="1304137at2759"/>
<dbReference type="InParanoid" id="A0A1Q3C421"/>